<dbReference type="SUPFAM" id="SSF46955">
    <property type="entry name" value="Putative DNA-binding domain"/>
    <property type="match status" value="1"/>
</dbReference>
<accession>A0ABW5U5V6</accession>
<proteinExistence type="predicted"/>
<dbReference type="RefSeq" id="WP_386375620.1">
    <property type="nucleotide sequence ID" value="NZ_JBHUMP010000018.1"/>
</dbReference>
<reference evidence="3" key="1">
    <citation type="journal article" date="2019" name="Int. J. Syst. Evol. Microbiol.">
        <title>The Global Catalogue of Microorganisms (GCM) 10K type strain sequencing project: providing services to taxonomists for standard genome sequencing and annotation.</title>
        <authorList>
            <consortium name="The Broad Institute Genomics Platform"/>
            <consortium name="The Broad Institute Genome Sequencing Center for Infectious Disease"/>
            <person name="Wu L."/>
            <person name="Ma J."/>
        </authorList>
    </citation>
    <scope>NUCLEOTIDE SEQUENCE [LARGE SCALE GENOMIC DNA]</scope>
    <source>
        <strain evidence="3">TISTR 2562</strain>
    </source>
</reference>
<dbReference type="InterPro" id="IPR009061">
    <property type="entry name" value="DNA-bd_dom_put_sf"/>
</dbReference>
<name>A0ABW5U5V6_9RHOB</name>
<dbReference type="InterPro" id="IPR041657">
    <property type="entry name" value="HTH_17"/>
</dbReference>
<dbReference type="EMBL" id="JBHUMP010000018">
    <property type="protein sequence ID" value="MFD2741178.1"/>
    <property type="molecule type" value="Genomic_DNA"/>
</dbReference>
<feature type="domain" description="Helix-turn-helix" evidence="1">
    <location>
        <begin position="12"/>
        <end position="56"/>
    </location>
</feature>
<keyword evidence="3" id="KW-1185">Reference proteome</keyword>
<sequence length="71" mass="7599">MMPKTPAPAETLLTVKQVAALDGCSEKTVRRAIAAGLLKVVSIGPAGRLIRIHPADHAAYRHRWGDRACSP</sequence>
<evidence type="ECO:0000259" key="1">
    <source>
        <dbReference type="Pfam" id="PF12728"/>
    </source>
</evidence>
<organism evidence="2 3">
    <name type="scientific">Sulfitobacter aestuarii</name>
    <dbReference type="NCBI Taxonomy" id="2161676"/>
    <lineage>
        <taxon>Bacteria</taxon>
        <taxon>Pseudomonadati</taxon>
        <taxon>Pseudomonadota</taxon>
        <taxon>Alphaproteobacteria</taxon>
        <taxon>Rhodobacterales</taxon>
        <taxon>Roseobacteraceae</taxon>
        <taxon>Sulfitobacter</taxon>
    </lineage>
</organism>
<dbReference type="Proteomes" id="UP001597474">
    <property type="component" value="Unassembled WGS sequence"/>
</dbReference>
<dbReference type="Pfam" id="PF12728">
    <property type="entry name" value="HTH_17"/>
    <property type="match status" value="1"/>
</dbReference>
<comment type="caution">
    <text evidence="2">The sequence shown here is derived from an EMBL/GenBank/DDBJ whole genome shotgun (WGS) entry which is preliminary data.</text>
</comment>
<protein>
    <submittedName>
        <fullName evidence="2">Helix-turn-helix domain-containing protein</fullName>
    </submittedName>
</protein>
<evidence type="ECO:0000313" key="3">
    <source>
        <dbReference type="Proteomes" id="UP001597474"/>
    </source>
</evidence>
<gene>
    <name evidence="2" type="ORF">ACFSUD_16485</name>
</gene>
<evidence type="ECO:0000313" key="2">
    <source>
        <dbReference type="EMBL" id="MFD2741178.1"/>
    </source>
</evidence>